<comment type="caution">
    <text evidence="2">The sequence shown here is derived from an EMBL/GenBank/DDBJ whole genome shotgun (WGS) entry which is preliminary data.</text>
</comment>
<name>A0A9D9ILK3_9BACT</name>
<dbReference type="EMBL" id="JADIMD010000066">
    <property type="protein sequence ID" value="MBO8474540.1"/>
    <property type="molecule type" value="Genomic_DNA"/>
</dbReference>
<accession>A0A9D9ILK3</accession>
<feature type="signal peptide" evidence="1">
    <location>
        <begin position="1"/>
        <end position="22"/>
    </location>
</feature>
<reference evidence="2" key="2">
    <citation type="journal article" date="2021" name="PeerJ">
        <title>Extensive microbial diversity within the chicken gut microbiome revealed by metagenomics and culture.</title>
        <authorList>
            <person name="Gilroy R."/>
            <person name="Ravi A."/>
            <person name="Getino M."/>
            <person name="Pursley I."/>
            <person name="Horton D.L."/>
            <person name="Alikhan N.F."/>
            <person name="Baker D."/>
            <person name="Gharbi K."/>
            <person name="Hall N."/>
            <person name="Watson M."/>
            <person name="Adriaenssens E.M."/>
            <person name="Foster-Nyarko E."/>
            <person name="Jarju S."/>
            <person name="Secka A."/>
            <person name="Antonio M."/>
            <person name="Oren A."/>
            <person name="Chaudhuri R.R."/>
            <person name="La Ragione R."/>
            <person name="Hildebrand F."/>
            <person name="Pallen M.J."/>
        </authorList>
    </citation>
    <scope>NUCLEOTIDE SEQUENCE</scope>
    <source>
        <strain evidence="2">B1-13419</strain>
    </source>
</reference>
<dbReference type="PROSITE" id="PS51257">
    <property type="entry name" value="PROKAR_LIPOPROTEIN"/>
    <property type="match status" value="1"/>
</dbReference>
<gene>
    <name evidence="2" type="ORF">IAB91_04525</name>
</gene>
<evidence type="ECO:0000313" key="3">
    <source>
        <dbReference type="Proteomes" id="UP000823757"/>
    </source>
</evidence>
<dbReference type="Proteomes" id="UP000823757">
    <property type="component" value="Unassembled WGS sequence"/>
</dbReference>
<organism evidence="2 3">
    <name type="scientific">Candidatus Cryptobacteroides faecigallinarum</name>
    <dbReference type="NCBI Taxonomy" id="2840763"/>
    <lineage>
        <taxon>Bacteria</taxon>
        <taxon>Pseudomonadati</taxon>
        <taxon>Bacteroidota</taxon>
        <taxon>Bacteroidia</taxon>
        <taxon>Bacteroidales</taxon>
        <taxon>Candidatus Cryptobacteroides</taxon>
    </lineage>
</organism>
<dbReference type="AlphaFoldDB" id="A0A9D9ILK3"/>
<evidence type="ECO:0000313" key="2">
    <source>
        <dbReference type="EMBL" id="MBO8474540.1"/>
    </source>
</evidence>
<evidence type="ECO:0008006" key="4">
    <source>
        <dbReference type="Google" id="ProtNLM"/>
    </source>
</evidence>
<feature type="chain" id="PRO_5039106552" description="Secreted protein" evidence="1">
    <location>
        <begin position="23"/>
        <end position="67"/>
    </location>
</feature>
<keyword evidence="1" id="KW-0732">Signal</keyword>
<protein>
    <recommendedName>
        <fullName evidence="4">Secreted protein</fullName>
    </recommendedName>
</protein>
<proteinExistence type="predicted"/>
<reference evidence="2" key="1">
    <citation type="submission" date="2020-10" db="EMBL/GenBank/DDBJ databases">
        <authorList>
            <person name="Gilroy R."/>
        </authorList>
    </citation>
    <scope>NUCLEOTIDE SEQUENCE</scope>
    <source>
        <strain evidence="2">B1-13419</strain>
    </source>
</reference>
<evidence type="ECO:0000256" key="1">
    <source>
        <dbReference type="SAM" id="SignalP"/>
    </source>
</evidence>
<sequence length="67" mass="7418">MKRIIILSISAITAVLSGSSCSQPSELPPLNEGYATEYIIPDPEQLTDEDRDYIEQVQDEYDAAISN</sequence>